<dbReference type="AlphaFoldDB" id="A0A9D9DZA4"/>
<dbReference type="EMBL" id="JADIMX010000044">
    <property type="protein sequence ID" value="MBO8434144.1"/>
    <property type="molecule type" value="Genomic_DNA"/>
</dbReference>
<accession>A0A9D9DZA4</accession>
<sequence>MLEKLKILLGIEDNSKDYVLQLTIDIVKDMVLNYCNIKEIPSGLENIVICMCIDKYRAENYGQENSEGTVKSISEGDVSVSFGSAFSISENPSMEFLKNYKSQLNIYRKVVW</sequence>
<evidence type="ECO:0000313" key="2">
    <source>
        <dbReference type="Proteomes" id="UP000823611"/>
    </source>
</evidence>
<dbReference type="Gene3D" id="1.10.246.150">
    <property type="match status" value="1"/>
</dbReference>
<dbReference type="InterPro" id="IPR053746">
    <property type="entry name" value="Viral_HT_Connector_Assembly"/>
</dbReference>
<reference evidence="1" key="1">
    <citation type="submission" date="2020-10" db="EMBL/GenBank/DDBJ databases">
        <authorList>
            <person name="Gilroy R."/>
        </authorList>
    </citation>
    <scope>NUCLEOTIDE SEQUENCE</scope>
    <source>
        <strain evidence="1">F6-4510</strain>
    </source>
</reference>
<reference evidence="1" key="2">
    <citation type="journal article" date="2021" name="PeerJ">
        <title>Extensive microbial diversity within the chicken gut microbiome revealed by metagenomics and culture.</title>
        <authorList>
            <person name="Gilroy R."/>
            <person name="Ravi A."/>
            <person name="Getino M."/>
            <person name="Pursley I."/>
            <person name="Horton D.L."/>
            <person name="Alikhan N.F."/>
            <person name="Baker D."/>
            <person name="Gharbi K."/>
            <person name="Hall N."/>
            <person name="Watson M."/>
            <person name="Adriaenssens E.M."/>
            <person name="Foster-Nyarko E."/>
            <person name="Jarju S."/>
            <person name="Secka A."/>
            <person name="Antonio M."/>
            <person name="Oren A."/>
            <person name="Chaudhuri R.R."/>
            <person name="La Ragione R."/>
            <person name="Hildebrand F."/>
            <person name="Pallen M.J."/>
        </authorList>
    </citation>
    <scope>NUCLEOTIDE SEQUENCE</scope>
    <source>
        <strain evidence="1">F6-4510</strain>
    </source>
</reference>
<dbReference type="InterPro" id="IPR021146">
    <property type="entry name" value="Phage_gp6-like_head-tail"/>
</dbReference>
<name>A0A9D9DZA4_9FIRM</name>
<organism evidence="1 2">
    <name type="scientific">Candidatus Fimicola merdigallinarum</name>
    <dbReference type="NCBI Taxonomy" id="2840819"/>
    <lineage>
        <taxon>Bacteria</taxon>
        <taxon>Bacillati</taxon>
        <taxon>Bacillota</taxon>
        <taxon>Clostridia</taxon>
        <taxon>Lachnospirales</taxon>
        <taxon>Lachnospiraceae</taxon>
        <taxon>Lachnospiraceae incertae sedis</taxon>
        <taxon>Candidatus Fimicola</taxon>
    </lineage>
</organism>
<evidence type="ECO:0000313" key="1">
    <source>
        <dbReference type="EMBL" id="MBO8434144.1"/>
    </source>
</evidence>
<proteinExistence type="predicted"/>
<dbReference type="Proteomes" id="UP000823611">
    <property type="component" value="Unassembled WGS sequence"/>
</dbReference>
<dbReference type="Pfam" id="PF05135">
    <property type="entry name" value="Phage_connect_1"/>
    <property type="match status" value="1"/>
</dbReference>
<protein>
    <submittedName>
        <fullName evidence="1">Phage head-tail connector protein</fullName>
    </submittedName>
</protein>
<gene>
    <name evidence="1" type="ORF">IAC55_02315</name>
</gene>
<comment type="caution">
    <text evidence="1">The sequence shown here is derived from an EMBL/GenBank/DDBJ whole genome shotgun (WGS) entry which is preliminary data.</text>
</comment>